<reference evidence="1 2" key="1">
    <citation type="journal article" date="2019" name="Sci. Rep.">
        <title>Orb-weaving spider Araneus ventricosus genome elucidates the spidroin gene catalogue.</title>
        <authorList>
            <person name="Kono N."/>
            <person name="Nakamura H."/>
            <person name="Ohtoshi R."/>
            <person name="Moran D.A.P."/>
            <person name="Shinohara A."/>
            <person name="Yoshida Y."/>
            <person name="Fujiwara M."/>
            <person name="Mori M."/>
            <person name="Tomita M."/>
            <person name="Arakawa K."/>
        </authorList>
    </citation>
    <scope>NUCLEOTIDE SEQUENCE [LARGE SCALE GENOMIC DNA]</scope>
</reference>
<dbReference type="OrthoDB" id="6410719at2759"/>
<name>A0A4Y2HXW1_ARAVE</name>
<comment type="caution">
    <text evidence="1">The sequence shown here is derived from an EMBL/GenBank/DDBJ whole genome shotgun (WGS) entry which is preliminary data.</text>
</comment>
<gene>
    <name evidence="1" type="ORF">AVEN_233876_1</name>
</gene>
<sequence length="76" mass="8468">MLEEAEPSVKSTNNVTTERNAFEDIGSFEELDCLSQFLTEPYPGNGKGQTVKDLELPNSTKIDFEGWEKLLGKSTL</sequence>
<dbReference type="Proteomes" id="UP000499080">
    <property type="component" value="Unassembled WGS sequence"/>
</dbReference>
<keyword evidence="2" id="KW-1185">Reference proteome</keyword>
<evidence type="ECO:0000313" key="1">
    <source>
        <dbReference type="EMBL" id="GBM70220.1"/>
    </source>
</evidence>
<protein>
    <submittedName>
        <fullName evidence="1">Uncharacterized protein</fullName>
    </submittedName>
</protein>
<accession>A0A4Y2HXW1</accession>
<organism evidence="1 2">
    <name type="scientific">Araneus ventricosus</name>
    <name type="common">Orbweaver spider</name>
    <name type="synonym">Epeira ventricosa</name>
    <dbReference type="NCBI Taxonomy" id="182803"/>
    <lineage>
        <taxon>Eukaryota</taxon>
        <taxon>Metazoa</taxon>
        <taxon>Ecdysozoa</taxon>
        <taxon>Arthropoda</taxon>
        <taxon>Chelicerata</taxon>
        <taxon>Arachnida</taxon>
        <taxon>Araneae</taxon>
        <taxon>Araneomorphae</taxon>
        <taxon>Entelegynae</taxon>
        <taxon>Araneoidea</taxon>
        <taxon>Araneidae</taxon>
        <taxon>Araneus</taxon>
    </lineage>
</organism>
<dbReference type="AlphaFoldDB" id="A0A4Y2HXW1"/>
<dbReference type="EMBL" id="BGPR01002238">
    <property type="protein sequence ID" value="GBM70220.1"/>
    <property type="molecule type" value="Genomic_DNA"/>
</dbReference>
<proteinExistence type="predicted"/>
<evidence type="ECO:0000313" key="2">
    <source>
        <dbReference type="Proteomes" id="UP000499080"/>
    </source>
</evidence>